<dbReference type="Proteomes" id="UP001139505">
    <property type="component" value="Unassembled WGS sequence"/>
</dbReference>
<dbReference type="EMBL" id="BFCH01000013">
    <property type="protein sequence ID" value="GBG37511.1"/>
    <property type="molecule type" value="Genomic_DNA"/>
</dbReference>
<feature type="compositionally biased region" description="Low complexity" evidence="1">
    <location>
        <begin position="1"/>
        <end position="16"/>
    </location>
</feature>
<accession>A0AA37PN78</accession>
<evidence type="ECO:0000313" key="3">
    <source>
        <dbReference type="EMBL" id="GKU73167.1"/>
    </source>
</evidence>
<evidence type="ECO:0000313" key="2">
    <source>
        <dbReference type="EMBL" id="GBG37511.1"/>
    </source>
</evidence>
<evidence type="ECO:0000313" key="4">
    <source>
        <dbReference type="Proteomes" id="UP000245060"/>
    </source>
</evidence>
<protein>
    <submittedName>
        <fullName evidence="3">Uncharacterized protein</fullName>
    </submittedName>
</protein>
<dbReference type="Proteomes" id="UP000245060">
    <property type="component" value="Unassembled WGS sequence"/>
</dbReference>
<evidence type="ECO:0000313" key="5">
    <source>
        <dbReference type="Proteomes" id="UP001139505"/>
    </source>
</evidence>
<name>A0AA37PN78_9MYCO</name>
<feature type="region of interest" description="Disordered" evidence="1">
    <location>
        <begin position="1"/>
        <end position="120"/>
    </location>
</feature>
<feature type="compositionally biased region" description="Basic and acidic residues" evidence="1">
    <location>
        <begin position="22"/>
        <end position="52"/>
    </location>
</feature>
<keyword evidence="4" id="KW-1185">Reference proteome</keyword>
<reference evidence="3" key="4">
    <citation type="submission" date="2022-04" db="EMBL/GenBank/DDBJ databases">
        <authorList>
            <person name="Komine T."/>
            <person name="Fukano H."/>
            <person name="Wada S."/>
        </authorList>
    </citation>
    <scope>NUCLEOTIDE SEQUENCE</scope>
    <source>
        <strain evidence="3">NJB18185</strain>
    </source>
</reference>
<evidence type="ECO:0000256" key="1">
    <source>
        <dbReference type="SAM" id="MobiDB-lite"/>
    </source>
</evidence>
<reference evidence="4" key="2">
    <citation type="submission" date="2018-04" db="EMBL/GenBank/DDBJ databases">
        <title>Draft genome sequence of Mycobacterium montefiorense isolated from Japanese black salamander.</title>
        <authorList>
            <person name="Fukano H."/>
            <person name="Yoshida M."/>
            <person name="Shimizu A."/>
            <person name="Iwao H."/>
            <person name="Kurata O."/>
            <person name="Katayama Y."/>
            <person name="Omatsu T."/>
            <person name="Mizutani T."/>
            <person name="Wada S."/>
            <person name="Hoshino Y."/>
        </authorList>
    </citation>
    <scope>NUCLEOTIDE SEQUENCE [LARGE SCALE GENOMIC DNA]</scope>
    <source>
        <strain evidence="4">BS</strain>
    </source>
</reference>
<comment type="caution">
    <text evidence="3">The sequence shown here is derived from an EMBL/GenBank/DDBJ whole genome shotgun (WGS) entry which is preliminary data.</text>
</comment>
<dbReference type="EMBL" id="BQYH01000019">
    <property type="protein sequence ID" value="GKU73167.1"/>
    <property type="molecule type" value="Genomic_DNA"/>
</dbReference>
<organism evidence="3 5">
    <name type="scientific">Mycobacterium montefiorense</name>
    <dbReference type="NCBI Taxonomy" id="154654"/>
    <lineage>
        <taxon>Bacteria</taxon>
        <taxon>Bacillati</taxon>
        <taxon>Actinomycetota</taxon>
        <taxon>Actinomycetes</taxon>
        <taxon>Mycobacteriales</taxon>
        <taxon>Mycobacteriaceae</taxon>
        <taxon>Mycobacterium</taxon>
        <taxon>Mycobacterium simiae complex</taxon>
    </lineage>
</organism>
<gene>
    <name evidence="2" type="ORF">MmonteBS_18830</name>
    <name evidence="3" type="ORF">NJB18185_29380</name>
</gene>
<reference evidence="3" key="3">
    <citation type="journal article" date="2022" name="Microbiol. Resour. Announc.">
        <title>Draft Genome Sequences of Eight Mycobacterium montefiorense Strains Isolated from Salamanders in Captivity.</title>
        <authorList>
            <person name="Komine T."/>
            <person name="Ihara H."/>
            <person name="Fukano H."/>
            <person name="Hoshino Y."/>
            <person name="Kurata O."/>
            <person name="Wada S."/>
        </authorList>
    </citation>
    <scope>NUCLEOTIDE SEQUENCE</scope>
    <source>
        <strain evidence="3">NJB18185</strain>
    </source>
</reference>
<reference evidence="2" key="1">
    <citation type="journal article" date="2018" name="Genome Announc.">
        <title>Draft Genome Sequence of Mycobacterium montefiorense Isolated from Japanese Black Salamander (Hynobius nigrescens).</title>
        <authorList>
            <person name="Fukano H."/>
            <person name="Yoshida M."/>
            <person name="Shimizu A."/>
            <person name="Iwao H."/>
            <person name="Katayama Y."/>
            <person name="Omatsu T."/>
            <person name="Mizutani T."/>
            <person name="Kurata O."/>
            <person name="Wada S."/>
            <person name="Hoshino Y."/>
        </authorList>
    </citation>
    <scope>NUCLEOTIDE SEQUENCE</scope>
    <source>
        <strain evidence="2">BS</strain>
    </source>
</reference>
<proteinExistence type="predicted"/>
<dbReference type="AlphaFoldDB" id="A0AA37PN78"/>
<sequence length="120" mass="13531">MSWAWVRGAIRAGAAVRPDPLVPKDRQDRQALRDHLGPNRAHGPKDFRDHPVPRARRASHDSCSSPSCCPSPDPRTPLGTIAGTAQAARKRRRRRPHPPDPRWRLRRKSLQLNAESFSQA</sequence>
<feature type="compositionally biased region" description="Polar residues" evidence="1">
    <location>
        <begin position="110"/>
        <end position="120"/>
    </location>
</feature>